<dbReference type="Proteomes" id="UP000026960">
    <property type="component" value="Chromosome 12"/>
</dbReference>
<feature type="compositionally biased region" description="Basic residues" evidence="1">
    <location>
        <begin position="10"/>
        <end position="23"/>
    </location>
</feature>
<name>A0A0D3HSZ0_9ORYZ</name>
<dbReference type="EnsemblPlants" id="OBART12G07430.1">
    <property type="protein sequence ID" value="OBART12G07430.1"/>
    <property type="gene ID" value="OBART12G07430"/>
</dbReference>
<evidence type="ECO:0000313" key="3">
    <source>
        <dbReference type="Proteomes" id="UP000026960"/>
    </source>
</evidence>
<feature type="compositionally biased region" description="Low complexity" evidence="1">
    <location>
        <begin position="27"/>
        <end position="41"/>
    </location>
</feature>
<sequence>MWGLGTALHRQPRAAPRRTKRSTRLCATASPPSPMSSSTWAATYSRRSSSVQLHPAMSSLLS</sequence>
<evidence type="ECO:0000313" key="2">
    <source>
        <dbReference type="EnsemblPlants" id="OBART12G07430.1"/>
    </source>
</evidence>
<dbReference type="Gramene" id="OBART12G07430.1">
    <property type="protein sequence ID" value="OBART12G07430.1"/>
    <property type="gene ID" value="OBART12G07430"/>
</dbReference>
<proteinExistence type="predicted"/>
<reference evidence="2" key="2">
    <citation type="submission" date="2015-03" db="UniProtKB">
        <authorList>
            <consortium name="EnsemblPlants"/>
        </authorList>
    </citation>
    <scope>IDENTIFICATION</scope>
</reference>
<dbReference type="HOGENOM" id="CLU_2907620_0_0_1"/>
<accession>A0A0D3HSZ0</accession>
<evidence type="ECO:0000256" key="1">
    <source>
        <dbReference type="SAM" id="MobiDB-lite"/>
    </source>
</evidence>
<feature type="region of interest" description="Disordered" evidence="1">
    <location>
        <begin position="1"/>
        <end position="41"/>
    </location>
</feature>
<organism evidence="2">
    <name type="scientific">Oryza barthii</name>
    <dbReference type="NCBI Taxonomy" id="65489"/>
    <lineage>
        <taxon>Eukaryota</taxon>
        <taxon>Viridiplantae</taxon>
        <taxon>Streptophyta</taxon>
        <taxon>Embryophyta</taxon>
        <taxon>Tracheophyta</taxon>
        <taxon>Spermatophyta</taxon>
        <taxon>Magnoliopsida</taxon>
        <taxon>Liliopsida</taxon>
        <taxon>Poales</taxon>
        <taxon>Poaceae</taxon>
        <taxon>BOP clade</taxon>
        <taxon>Oryzoideae</taxon>
        <taxon>Oryzeae</taxon>
        <taxon>Oryzinae</taxon>
        <taxon>Oryza</taxon>
    </lineage>
</organism>
<protein>
    <submittedName>
        <fullName evidence="2">Uncharacterized protein</fullName>
    </submittedName>
</protein>
<keyword evidence="3" id="KW-1185">Reference proteome</keyword>
<dbReference type="PaxDb" id="65489-OBART12G07430.1"/>
<reference evidence="2" key="1">
    <citation type="journal article" date="2009" name="Rice">
        <title>De Novo Next Generation Sequencing of Plant Genomes.</title>
        <authorList>
            <person name="Rounsley S."/>
            <person name="Marri P.R."/>
            <person name="Yu Y."/>
            <person name="He R."/>
            <person name="Sisneros N."/>
            <person name="Goicoechea J.L."/>
            <person name="Lee S.J."/>
            <person name="Angelova A."/>
            <person name="Kudrna D."/>
            <person name="Luo M."/>
            <person name="Affourtit J."/>
            <person name="Desany B."/>
            <person name="Knight J."/>
            <person name="Niazi F."/>
            <person name="Egholm M."/>
            <person name="Wing R.A."/>
        </authorList>
    </citation>
    <scope>NUCLEOTIDE SEQUENCE [LARGE SCALE GENOMIC DNA]</scope>
    <source>
        <strain evidence="2">cv. IRGC 105608</strain>
    </source>
</reference>
<dbReference type="AlphaFoldDB" id="A0A0D3HSZ0"/>